<protein>
    <submittedName>
        <fullName evidence="1">Uncharacterized protein</fullName>
    </submittedName>
</protein>
<evidence type="ECO:0000313" key="2">
    <source>
        <dbReference type="Proteomes" id="UP001055879"/>
    </source>
</evidence>
<gene>
    <name evidence="1" type="ORF">L6452_20335</name>
</gene>
<dbReference type="EMBL" id="CM042052">
    <property type="protein sequence ID" value="KAI3719436.1"/>
    <property type="molecule type" value="Genomic_DNA"/>
</dbReference>
<sequence length="657" mass="75339">MEQKKNQIHISDGLPTLSSNYPWLVAQNMAPEDEDKGEHIFYTVRDPASHYRCRIPELVGRRIQACFHGWMILSNHPHDVEWSLWNPIISKFIRLPPLNLEDGDSNDISQWCLTSPPDDPGSILLLMRDTKPNIVFCRLDDRLLRWIEMSYSEQLMSISGDRDGFLLEPTCCNGKVYAWANVSANVLHPYHLIQIHIAVKENEQVVITLLPFVDLPFSGAEGDSSCIFLRGSCAQLFTVVLDLPPRSETSCMTVWGGMTEFIRLQADNEEAKCRADLKKQAEGKGDEMVVRSTTNVGVEVKQTHKAHLLNIPFDVLEMIMEFCVGIEYLNFRATCKLCRLAAPIMIQWSNEKMRLQTPWLMALDKERGIMTFTDPMFGDNKYLIKASPELFYDGTILCSRYGWLLLLIENCCLAFFNPFTSDIRKLPPVDHYDTFCFSAPPTSTDCMVVGFSPSGPWNVYIHFVAGEPVWRRIKLDFPGDDPHSFGFPICCGQDAYVMLNDGGLEVFKEIGDFDKFSWETIVDEAAAPRSGSAEYFISKCNQHYLLVMVGEFGESVQVFKLNECREEWEKIDSLGKHAIYICDTTCVCMDAKIPEMENKIYFPRLSCENERIVFYSMETRMYHTFNGRNMEQNNGRDLCGTKQRLIYTQTWIEPTWS</sequence>
<proteinExistence type="predicted"/>
<reference evidence="1 2" key="2">
    <citation type="journal article" date="2022" name="Mol. Ecol. Resour.">
        <title>The genomes of chicory, endive, great burdock and yacon provide insights into Asteraceae paleo-polyploidization history and plant inulin production.</title>
        <authorList>
            <person name="Fan W."/>
            <person name="Wang S."/>
            <person name="Wang H."/>
            <person name="Wang A."/>
            <person name="Jiang F."/>
            <person name="Liu H."/>
            <person name="Zhao H."/>
            <person name="Xu D."/>
            <person name="Zhang Y."/>
        </authorList>
    </citation>
    <scope>NUCLEOTIDE SEQUENCE [LARGE SCALE GENOMIC DNA]</scope>
    <source>
        <strain evidence="2">cv. Niubang</strain>
    </source>
</reference>
<comment type="caution">
    <text evidence="1">The sequence shown here is derived from an EMBL/GenBank/DDBJ whole genome shotgun (WGS) entry which is preliminary data.</text>
</comment>
<dbReference type="Proteomes" id="UP001055879">
    <property type="component" value="Linkage Group LG06"/>
</dbReference>
<name>A0ACB9BB22_ARCLA</name>
<evidence type="ECO:0000313" key="1">
    <source>
        <dbReference type="EMBL" id="KAI3719436.1"/>
    </source>
</evidence>
<reference evidence="2" key="1">
    <citation type="journal article" date="2022" name="Mol. Ecol. Resour.">
        <title>The genomes of chicory, endive, great burdock and yacon provide insights into Asteraceae palaeo-polyploidization history and plant inulin production.</title>
        <authorList>
            <person name="Fan W."/>
            <person name="Wang S."/>
            <person name="Wang H."/>
            <person name="Wang A."/>
            <person name="Jiang F."/>
            <person name="Liu H."/>
            <person name="Zhao H."/>
            <person name="Xu D."/>
            <person name="Zhang Y."/>
        </authorList>
    </citation>
    <scope>NUCLEOTIDE SEQUENCE [LARGE SCALE GENOMIC DNA]</scope>
    <source>
        <strain evidence="2">cv. Niubang</strain>
    </source>
</reference>
<accession>A0ACB9BB22</accession>
<organism evidence="1 2">
    <name type="scientific">Arctium lappa</name>
    <name type="common">Greater burdock</name>
    <name type="synonym">Lappa major</name>
    <dbReference type="NCBI Taxonomy" id="4217"/>
    <lineage>
        <taxon>Eukaryota</taxon>
        <taxon>Viridiplantae</taxon>
        <taxon>Streptophyta</taxon>
        <taxon>Embryophyta</taxon>
        <taxon>Tracheophyta</taxon>
        <taxon>Spermatophyta</taxon>
        <taxon>Magnoliopsida</taxon>
        <taxon>eudicotyledons</taxon>
        <taxon>Gunneridae</taxon>
        <taxon>Pentapetalae</taxon>
        <taxon>asterids</taxon>
        <taxon>campanulids</taxon>
        <taxon>Asterales</taxon>
        <taxon>Asteraceae</taxon>
        <taxon>Carduoideae</taxon>
        <taxon>Cardueae</taxon>
        <taxon>Arctiinae</taxon>
        <taxon>Arctium</taxon>
    </lineage>
</organism>
<keyword evidence="2" id="KW-1185">Reference proteome</keyword>